<evidence type="ECO:0000259" key="1">
    <source>
        <dbReference type="SMART" id="SM00331"/>
    </source>
</evidence>
<dbReference type="PANTHER" id="PTHR35801:SF1">
    <property type="entry name" value="PHOSPHOSERINE PHOSPHATASE RSBX"/>
    <property type="match status" value="1"/>
</dbReference>
<organism evidence="2 3">
    <name type="scientific">Aeromonas schubertii</name>
    <dbReference type="NCBI Taxonomy" id="652"/>
    <lineage>
        <taxon>Bacteria</taxon>
        <taxon>Pseudomonadati</taxon>
        <taxon>Pseudomonadota</taxon>
        <taxon>Gammaproteobacteria</taxon>
        <taxon>Aeromonadales</taxon>
        <taxon>Aeromonadaceae</taxon>
        <taxon>Aeromonas</taxon>
    </lineage>
</organism>
<dbReference type="PANTHER" id="PTHR35801">
    <property type="entry name" value="PHOSPHOSERINE PHOSPHATASE RSBX"/>
    <property type="match status" value="1"/>
</dbReference>
<accession>A0ABS7VDJ9</accession>
<sequence length="195" mass="21265">MSVQVAMRQTPCFGESVSGDGVVILNRERVVFIAVIDVLGHGEKAAQLAREMESFIKACPAATVAGLMEMVHLHFQGALGAAITMLSIDLEENRFQAVGVGNVLLRKRGWGSWVSFHAQSGIVCEMIPTLLTQEGEVEPQALFIITSDGIRENIPLEEDPSLFLRSPSDIAGYMMEHFAKHHDDATVVVARCHHG</sequence>
<dbReference type="EMBL" id="JAIRBT010000017">
    <property type="protein sequence ID" value="MBZ6067147.1"/>
    <property type="molecule type" value="Genomic_DNA"/>
</dbReference>
<gene>
    <name evidence="2" type="ORF">LA374_13160</name>
</gene>
<dbReference type="Proteomes" id="UP000774958">
    <property type="component" value="Unassembled WGS sequence"/>
</dbReference>
<dbReference type="InterPro" id="IPR001932">
    <property type="entry name" value="PPM-type_phosphatase-like_dom"/>
</dbReference>
<dbReference type="Pfam" id="PF07228">
    <property type="entry name" value="SpoIIE"/>
    <property type="match status" value="1"/>
</dbReference>
<evidence type="ECO:0000313" key="2">
    <source>
        <dbReference type="EMBL" id="MBZ6067147.1"/>
    </source>
</evidence>
<proteinExistence type="predicted"/>
<dbReference type="SUPFAM" id="SSF81606">
    <property type="entry name" value="PP2C-like"/>
    <property type="match status" value="1"/>
</dbReference>
<reference evidence="2 3" key="1">
    <citation type="submission" date="2021-09" db="EMBL/GenBank/DDBJ databases">
        <title>Aeromonas schubertii isolated from Asian sea bass.</title>
        <authorList>
            <person name="Pinpimai K."/>
        </authorList>
    </citation>
    <scope>NUCLEOTIDE SEQUENCE [LARGE SCALE GENOMIC DNA]</scope>
    <source>
        <strain evidence="2 3">CHULA2021a</strain>
    </source>
</reference>
<comment type="caution">
    <text evidence="2">The sequence shown here is derived from an EMBL/GenBank/DDBJ whole genome shotgun (WGS) entry which is preliminary data.</text>
</comment>
<protein>
    <submittedName>
        <fullName evidence="2">SpoIIE family protein phosphatase</fullName>
    </submittedName>
</protein>
<name>A0ABS7VDJ9_9GAMM</name>
<feature type="domain" description="PPM-type phosphatase" evidence="1">
    <location>
        <begin position="2"/>
        <end position="192"/>
    </location>
</feature>
<keyword evidence="3" id="KW-1185">Reference proteome</keyword>
<dbReference type="InterPro" id="IPR039248">
    <property type="entry name" value="Ptase_RsbX"/>
</dbReference>
<dbReference type="SMART" id="SM00331">
    <property type="entry name" value="PP2C_SIG"/>
    <property type="match status" value="1"/>
</dbReference>
<dbReference type="Gene3D" id="3.60.40.10">
    <property type="entry name" value="PPM-type phosphatase domain"/>
    <property type="match status" value="1"/>
</dbReference>
<evidence type="ECO:0000313" key="3">
    <source>
        <dbReference type="Proteomes" id="UP000774958"/>
    </source>
</evidence>
<dbReference type="InterPro" id="IPR036457">
    <property type="entry name" value="PPM-type-like_dom_sf"/>
</dbReference>
<dbReference type="RefSeq" id="WP_136613961.1">
    <property type="nucleotide sequence ID" value="NZ_CP039611.1"/>
</dbReference>